<dbReference type="FunFam" id="3.30.200.20:FF:000042">
    <property type="entry name" value="Aurora kinase A"/>
    <property type="match status" value="1"/>
</dbReference>
<feature type="region of interest" description="Disordered" evidence="7">
    <location>
        <begin position="547"/>
        <end position="600"/>
    </location>
</feature>
<feature type="region of interest" description="Disordered" evidence="7">
    <location>
        <begin position="490"/>
        <end position="533"/>
    </location>
</feature>
<evidence type="ECO:0000256" key="4">
    <source>
        <dbReference type="ARBA" id="ARBA00022741"/>
    </source>
</evidence>
<dbReference type="GO" id="GO:0004674">
    <property type="term" value="F:protein serine/threonine kinase activity"/>
    <property type="evidence" value="ECO:0007669"/>
    <property type="project" value="UniProtKB-KW"/>
</dbReference>
<evidence type="ECO:0000313" key="10">
    <source>
        <dbReference type="EMBL" id="KAG2175475.1"/>
    </source>
</evidence>
<gene>
    <name evidence="10" type="ORF">INT43_001122</name>
</gene>
<dbReference type="GO" id="GO:0005634">
    <property type="term" value="C:nucleus"/>
    <property type="evidence" value="ECO:0007669"/>
    <property type="project" value="TreeGrafter"/>
</dbReference>
<dbReference type="InterPro" id="IPR000959">
    <property type="entry name" value="POLO_box_dom"/>
</dbReference>
<dbReference type="Pfam" id="PF00069">
    <property type="entry name" value="Pkinase"/>
    <property type="match status" value="1"/>
</dbReference>
<feature type="domain" description="POLO box" evidence="9">
    <location>
        <begin position="778"/>
        <end position="855"/>
    </location>
</feature>
<keyword evidence="11" id="KW-1185">Reference proteome</keyword>
<dbReference type="InterPro" id="IPR036947">
    <property type="entry name" value="POLO_box_dom_sf"/>
</dbReference>
<evidence type="ECO:0008006" key="12">
    <source>
        <dbReference type="Google" id="ProtNLM"/>
    </source>
</evidence>
<dbReference type="InterPro" id="IPR033701">
    <property type="entry name" value="POLO_box_1"/>
</dbReference>
<comment type="caution">
    <text evidence="10">The sequence shown here is derived from an EMBL/GenBank/DDBJ whole genome shotgun (WGS) entry which is preliminary data.</text>
</comment>
<dbReference type="PROSITE" id="PS50011">
    <property type="entry name" value="PROTEIN_KINASE_DOM"/>
    <property type="match status" value="1"/>
</dbReference>
<feature type="compositionally biased region" description="Low complexity" evidence="7">
    <location>
        <begin position="555"/>
        <end position="568"/>
    </location>
</feature>
<dbReference type="PROSITE" id="PS00108">
    <property type="entry name" value="PROTEIN_KINASE_ST"/>
    <property type="match status" value="1"/>
</dbReference>
<evidence type="ECO:0000256" key="7">
    <source>
        <dbReference type="SAM" id="MobiDB-lite"/>
    </source>
</evidence>
<evidence type="ECO:0000256" key="1">
    <source>
        <dbReference type="ARBA" id="ARBA00022527"/>
    </source>
</evidence>
<dbReference type="PANTHER" id="PTHR24345:SF0">
    <property type="entry name" value="CELL CYCLE SERINE_THREONINE-PROTEIN KINASE CDC5_MSD2"/>
    <property type="match status" value="1"/>
</dbReference>
<organism evidence="10 11">
    <name type="scientific">Mortierella isabellina</name>
    <name type="common">Filamentous fungus</name>
    <name type="synonym">Umbelopsis isabellina</name>
    <dbReference type="NCBI Taxonomy" id="91625"/>
    <lineage>
        <taxon>Eukaryota</taxon>
        <taxon>Fungi</taxon>
        <taxon>Fungi incertae sedis</taxon>
        <taxon>Mucoromycota</taxon>
        <taxon>Mucoromycotina</taxon>
        <taxon>Umbelopsidomycetes</taxon>
        <taxon>Umbelopsidales</taxon>
        <taxon>Umbelopsidaceae</taxon>
        <taxon>Umbelopsis</taxon>
    </lineage>
</organism>
<evidence type="ECO:0000256" key="6">
    <source>
        <dbReference type="ARBA" id="ARBA00022840"/>
    </source>
</evidence>
<evidence type="ECO:0000259" key="9">
    <source>
        <dbReference type="PROSITE" id="PS50078"/>
    </source>
</evidence>
<reference evidence="10" key="1">
    <citation type="submission" date="2020-12" db="EMBL/GenBank/DDBJ databases">
        <title>Metabolic potential, ecology and presence of endohyphal bacteria is reflected in genomic diversity of Mucoromycotina.</title>
        <authorList>
            <person name="Muszewska A."/>
            <person name="Okrasinska A."/>
            <person name="Steczkiewicz K."/>
            <person name="Drgas O."/>
            <person name="Orlowska M."/>
            <person name="Perlinska-Lenart U."/>
            <person name="Aleksandrzak-Piekarczyk T."/>
            <person name="Szatraj K."/>
            <person name="Zielenkiewicz U."/>
            <person name="Pilsyk S."/>
            <person name="Malc E."/>
            <person name="Mieczkowski P."/>
            <person name="Kruszewska J.S."/>
            <person name="Biernat P."/>
            <person name="Pawlowska J."/>
        </authorList>
    </citation>
    <scope>NUCLEOTIDE SEQUENCE</scope>
    <source>
        <strain evidence="10">WA0000067209</strain>
    </source>
</reference>
<evidence type="ECO:0000313" key="11">
    <source>
        <dbReference type="Proteomes" id="UP000654370"/>
    </source>
</evidence>
<dbReference type="PROSITE" id="PS50078">
    <property type="entry name" value="POLO_BOX"/>
    <property type="match status" value="2"/>
</dbReference>
<dbReference type="SUPFAM" id="SSF82615">
    <property type="entry name" value="Polo-box domain"/>
    <property type="match status" value="2"/>
</dbReference>
<feature type="domain" description="Protein kinase" evidence="8">
    <location>
        <begin position="136"/>
        <end position="415"/>
    </location>
</feature>
<feature type="region of interest" description="Disordered" evidence="7">
    <location>
        <begin position="1"/>
        <end position="25"/>
    </location>
</feature>
<dbReference type="InterPro" id="IPR033695">
    <property type="entry name" value="POLO_box_2"/>
</dbReference>
<feature type="compositionally biased region" description="Polar residues" evidence="7">
    <location>
        <begin position="493"/>
        <end position="513"/>
    </location>
</feature>
<dbReference type="OrthoDB" id="408964at2759"/>
<feature type="compositionally biased region" description="Polar residues" evidence="7">
    <location>
        <begin position="569"/>
        <end position="580"/>
    </location>
</feature>
<evidence type="ECO:0000256" key="5">
    <source>
        <dbReference type="ARBA" id="ARBA00022777"/>
    </source>
</evidence>
<keyword evidence="1" id="KW-0723">Serine/threonine-protein kinase</keyword>
<keyword evidence="5" id="KW-0418">Kinase</keyword>
<dbReference type="CDD" id="cd13118">
    <property type="entry name" value="POLO_box_1"/>
    <property type="match status" value="1"/>
</dbReference>
<dbReference type="GO" id="GO:0005524">
    <property type="term" value="F:ATP binding"/>
    <property type="evidence" value="ECO:0007669"/>
    <property type="project" value="UniProtKB-KW"/>
</dbReference>
<feature type="compositionally biased region" description="Polar residues" evidence="7">
    <location>
        <begin position="1"/>
        <end position="11"/>
    </location>
</feature>
<dbReference type="SUPFAM" id="SSF56112">
    <property type="entry name" value="Protein kinase-like (PK-like)"/>
    <property type="match status" value="1"/>
</dbReference>
<evidence type="ECO:0000256" key="2">
    <source>
        <dbReference type="ARBA" id="ARBA00022679"/>
    </source>
</evidence>
<dbReference type="InterPro" id="IPR008271">
    <property type="entry name" value="Ser/Thr_kinase_AS"/>
</dbReference>
<keyword evidence="4" id="KW-0547">Nucleotide-binding</keyword>
<feature type="domain" description="POLO box" evidence="9">
    <location>
        <begin position="671"/>
        <end position="756"/>
    </location>
</feature>
<dbReference type="EMBL" id="JAEPQZ010000011">
    <property type="protein sequence ID" value="KAG2175475.1"/>
    <property type="molecule type" value="Genomic_DNA"/>
</dbReference>
<dbReference type="SMART" id="SM00220">
    <property type="entry name" value="S_TKc"/>
    <property type="match status" value="1"/>
</dbReference>
<dbReference type="Proteomes" id="UP000654370">
    <property type="component" value="Unassembled WGS sequence"/>
</dbReference>
<dbReference type="PANTHER" id="PTHR24345">
    <property type="entry name" value="SERINE/THREONINE-PROTEIN KINASE PLK"/>
    <property type="match status" value="1"/>
</dbReference>
<dbReference type="Gene3D" id="3.30.200.20">
    <property type="entry name" value="Phosphorylase Kinase, domain 1"/>
    <property type="match status" value="1"/>
</dbReference>
<dbReference type="CDD" id="cd13117">
    <property type="entry name" value="POLO_box_2"/>
    <property type="match status" value="1"/>
</dbReference>
<accession>A0A8H7UA96</accession>
<name>A0A8H7UA96_MORIS</name>
<proteinExistence type="predicted"/>
<keyword evidence="6" id="KW-0067">ATP-binding</keyword>
<dbReference type="InterPro" id="IPR000719">
    <property type="entry name" value="Prot_kinase_dom"/>
</dbReference>
<evidence type="ECO:0000256" key="3">
    <source>
        <dbReference type="ARBA" id="ARBA00022737"/>
    </source>
</evidence>
<keyword evidence="3" id="KW-0677">Repeat</keyword>
<keyword evidence="2" id="KW-0808">Transferase</keyword>
<protein>
    <recommendedName>
        <fullName evidence="12">Polo kinase</fullName>
    </recommendedName>
</protein>
<dbReference type="Gene3D" id="3.30.1120.30">
    <property type="entry name" value="POLO box domain"/>
    <property type="match status" value="2"/>
</dbReference>
<sequence length="862" mass="98452">MSSRMPINDSSGRNKDIHNTTKPRRYQQLGQADKALVDIPANLLPTNYNPAGQENVDQPKLPKRQYHGIVSEKAPLRAKAAVLGNADKNIINNEVQLKPQQPQKAATSESKYIIPDNIYDKKTGETYKKMRYFGESMADDNMPQGGFAICYEAENSRQQRFALKVVAKRSLRDHKLKTKFLAEINIHRSLKHPGIVRFHNCFEDSQNAYLVLELCENYTLARMLKERHRLTEPEARYFLIQLLDICRYLHESKVIHRDIKANNILLDYKMDAKLSDFGLAAILVNAEERKRTICGTPNYMAPEILYGKTGHNQQADIWSLGVLFYTMIIGTPPFHESSHDAIYQNNRIMPSYTFPEDIRISDNAKEVISSLLVNDPGTFAIQGDVSMWGYIELTNILILSEKRPSIKKLLSFPFFKEDFLPAAIPVCALKRPPTELDFARYANASKAVTSPDNAAAALQRASQRDEIYARKPRAPLENLELLSERLTDPRQMLRTQSSRDNWNISNVPSSTFSETERHSKRSRTQYAEEYDVSPGNVASKIQALESKAAEQLSPSRSTSASTVTKKTTLISPQERLSSKSPLPRSNLAVPRVSKSPKPQETEHLLQRLRHTTTSLKPALPVDSYVYNDIENVVQYMYEALENVLSSKHRVQTIRKIRQRADEESKVSAVVFIDRWVDFTHKYGLGYCLSDGSNGVYFNDATTLVTKVDTDHVSFVCNLSEDAPDYVKPETFRVTRYPHTYRKKMTLLHHYQKYMYANLMPIAKSLPANHKAHNQQAIYLENYMQTDRAAIFLLSNNIIQINFWDHTKLVLCDTESIIYVNSSREWSVRSLVASDLDDEVLSRLEYAHEVLHPDNRAPLTTKP</sequence>
<dbReference type="Pfam" id="PF00659">
    <property type="entry name" value="POLO_box"/>
    <property type="match status" value="2"/>
</dbReference>
<dbReference type="Gene3D" id="1.10.510.10">
    <property type="entry name" value="Transferase(Phosphotransferase) domain 1"/>
    <property type="match status" value="1"/>
</dbReference>
<dbReference type="AlphaFoldDB" id="A0A8H7UA96"/>
<evidence type="ECO:0000259" key="8">
    <source>
        <dbReference type="PROSITE" id="PS50011"/>
    </source>
</evidence>
<dbReference type="InterPro" id="IPR011009">
    <property type="entry name" value="Kinase-like_dom_sf"/>
</dbReference>